<evidence type="ECO:0000313" key="4">
    <source>
        <dbReference type="EnsemblMetazoa" id="tetur27g01510.1"/>
    </source>
</evidence>
<gene>
    <name evidence="4" type="primary">107368622</name>
</gene>
<accession>T1KYQ4</accession>
<feature type="region of interest" description="Disordered" evidence="3">
    <location>
        <begin position="559"/>
        <end position="614"/>
    </location>
</feature>
<dbReference type="InterPro" id="IPR026183">
    <property type="entry name" value="Taxilin_fam"/>
</dbReference>
<evidence type="ECO:0008006" key="6">
    <source>
        <dbReference type="Google" id="ProtNLM"/>
    </source>
</evidence>
<dbReference type="eggNOG" id="KOG1850">
    <property type="taxonomic scope" value="Eukaryota"/>
</dbReference>
<protein>
    <recommendedName>
        <fullName evidence="6">Alpha-taxilin</fullName>
    </recommendedName>
</protein>
<feature type="compositionally biased region" description="Basic and acidic residues" evidence="3">
    <location>
        <begin position="559"/>
        <end position="588"/>
    </location>
</feature>
<keyword evidence="5" id="KW-1185">Reference proteome</keyword>
<dbReference type="EMBL" id="CAEY01000715">
    <property type="status" value="NOT_ANNOTATED_CDS"/>
    <property type="molecule type" value="Genomic_DNA"/>
</dbReference>
<dbReference type="OrthoDB" id="425555at2759"/>
<feature type="compositionally biased region" description="Low complexity" evidence="3">
    <location>
        <begin position="152"/>
        <end position="167"/>
    </location>
</feature>
<dbReference type="AlphaFoldDB" id="T1KYQ4"/>
<dbReference type="KEGG" id="tut:107368622"/>
<dbReference type="Proteomes" id="UP000015104">
    <property type="component" value="Unassembled WGS sequence"/>
</dbReference>
<dbReference type="GO" id="GO:0019905">
    <property type="term" value="F:syntaxin binding"/>
    <property type="evidence" value="ECO:0007669"/>
    <property type="project" value="InterPro"/>
</dbReference>
<evidence type="ECO:0000256" key="2">
    <source>
        <dbReference type="SAM" id="Coils"/>
    </source>
</evidence>
<comment type="similarity">
    <text evidence="1">Belongs to the taxilin family.</text>
</comment>
<feature type="compositionally biased region" description="Basic and acidic residues" evidence="3">
    <location>
        <begin position="221"/>
        <end position="237"/>
    </location>
</feature>
<keyword evidence="2" id="KW-0175">Coiled coil</keyword>
<evidence type="ECO:0000256" key="3">
    <source>
        <dbReference type="SAM" id="MobiDB-lite"/>
    </source>
</evidence>
<feature type="coiled-coil region" evidence="2">
    <location>
        <begin position="291"/>
        <end position="339"/>
    </location>
</feature>
<sequence length="614" mass="70294">MEEGQVNSAVKKPSDLHSDLEAQKLILSKLEDECKKNFLDDKSLNETLGQYKKAAHELKNSINHFLDSKSVNAKSVDGVNRPIDEELKEKIDMLEATLKSSGIIKDGHNATNGSTSQAAATGTDQVAGQNSDDQTKTSLRQSPPVCPKNDSQPQNQQTQNQPQPLTQVMPQSQLSDKKTSKSKKESNKKTAKSEPEPKIGPIQPESKPELDKNNVTADNPTNKETKDSESLSPERKPKTTLNKKSAHREKSTIDHILKNLNGENSEQNQLKLLCKMYIDLIQENRVLDKGMKQHVKTCARLNKEKEQLQSENNRLILAKSRLESLCRELQKHNKAIKEESLLRVKEDEDKHRTMAAKFQATLSEIMILVQESHQRNNTLREENMQYEKKLRIYLEHYDKWEKEIEKILASKDLEIQLTKTKLAEANLTSDHEREKFIEEKQQILNMVSDLHKKHSESVTNENHLKAQLSLYISKYDEFQAILAKSNEMFNGFKKDMEKMSKQIKDLERETIRWKKKCEESDKALAIANEARKTSNQKIQKLENLCRALQAERNQLSERLAKFQSTEKSENKKRSEKIESTEISDKPLDNIENVNQSPICDNESTIISESESSQS</sequence>
<proteinExistence type="inferred from homology"/>
<dbReference type="HOGENOM" id="CLU_445058_0_0_1"/>
<feature type="region of interest" description="Disordered" evidence="3">
    <location>
        <begin position="101"/>
        <end position="250"/>
    </location>
</feature>
<feature type="compositionally biased region" description="Polar residues" evidence="3">
    <location>
        <begin position="109"/>
        <end position="141"/>
    </location>
</feature>
<dbReference type="EnsemblMetazoa" id="tetur27g01510.1">
    <property type="protein sequence ID" value="tetur27g01510.1"/>
    <property type="gene ID" value="tetur27g01510"/>
</dbReference>
<name>T1KYQ4_TETUR</name>
<evidence type="ECO:0000313" key="5">
    <source>
        <dbReference type="Proteomes" id="UP000015104"/>
    </source>
</evidence>
<evidence type="ECO:0000256" key="1">
    <source>
        <dbReference type="ARBA" id="ARBA00009550"/>
    </source>
</evidence>
<reference evidence="5" key="1">
    <citation type="submission" date="2011-08" db="EMBL/GenBank/DDBJ databases">
        <authorList>
            <person name="Rombauts S."/>
        </authorList>
    </citation>
    <scope>NUCLEOTIDE SEQUENCE</scope>
    <source>
        <strain evidence="5">London</strain>
    </source>
</reference>
<dbReference type="PANTHER" id="PTHR16127">
    <property type="entry name" value="TAXILIN"/>
    <property type="match status" value="1"/>
</dbReference>
<dbReference type="OMA" id="SNEMFNG"/>
<dbReference type="PANTHER" id="PTHR16127:SF13">
    <property type="entry name" value="GH01188P"/>
    <property type="match status" value="1"/>
</dbReference>
<feature type="compositionally biased region" description="Low complexity" evidence="3">
    <location>
        <begin position="602"/>
        <end position="614"/>
    </location>
</feature>
<feature type="coiled-coil region" evidence="2">
    <location>
        <begin position="369"/>
        <end position="403"/>
    </location>
</feature>
<reference evidence="4" key="2">
    <citation type="submission" date="2015-06" db="UniProtKB">
        <authorList>
            <consortium name="EnsemblMetazoa"/>
        </authorList>
    </citation>
    <scope>IDENTIFICATION</scope>
</reference>
<feature type="compositionally biased region" description="Basic and acidic residues" evidence="3">
    <location>
        <begin position="175"/>
        <end position="197"/>
    </location>
</feature>
<dbReference type="STRING" id="32264.T1KYQ4"/>
<organism evidence="4 5">
    <name type="scientific">Tetranychus urticae</name>
    <name type="common">Two-spotted spider mite</name>
    <dbReference type="NCBI Taxonomy" id="32264"/>
    <lineage>
        <taxon>Eukaryota</taxon>
        <taxon>Metazoa</taxon>
        <taxon>Ecdysozoa</taxon>
        <taxon>Arthropoda</taxon>
        <taxon>Chelicerata</taxon>
        <taxon>Arachnida</taxon>
        <taxon>Acari</taxon>
        <taxon>Acariformes</taxon>
        <taxon>Trombidiformes</taxon>
        <taxon>Prostigmata</taxon>
        <taxon>Eleutherengona</taxon>
        <taxon>Raphignathae</taxon>
        <taxon>Tetranychoidea</taxon>
        <taxon>Tetranychidae</taxon>
        <taxon>Tetranychus</taxon>
    </lineage>
</organism>
<dbReference type="Pfam" id="PF09728">
    <property type="entry name" value="Taxilin"/>
    <property type="match status" value="1"/>
</dbReference>